<comment type="caution">
    <text evidence="10">The sequence shown here is derived from an EMBL/GenBank/DDBJ whole genome shotgun (WGS) entry which is preliminary data.</text>
</comment>
<dbReference type="InterPro" id="IPR023296">
    <property type="entry name" value="Glyco_hydro_beta-prop_sf"/>
</dbReference>
<dbReference type="GO" id="GO:0005975">
    <property type="term" value="P:carbohydrate metabolic process"/>
    <property type="evidence" value="ECO:0007669"/>
    <property type="project" value="InterPro"/>
</dbReference>
<dbReference type="EMBL" id="AWSO01000777">
    <property type="protein sequence ID" value="ESK87480.1"/>
    <property type="molecule type" value="Genomic_DNA"/>
</dbReference>
<feature type="signal peptide" evidence="9">
    <location>
        <begin position="1"/>
        <end position="19"/>
    </location>
</feature>
<comment type="similarity">
    <text evidence="2 8">Belongs to the glycosyl hydrolase 43 family.</text>
</comment>
<comment type="pathway">
    <text evidence="1">Glycan metabolism; L-arabinan degradation.</text>
</comment>
<keyword evidence="4 8" id="KW-0326">Glycosidase</keyword>
<dbReference type="Gene3D" id="2.115.10.20">
    <property type="entry name" value="Glycosyl hydrolase domain, family 43"/>
    <property type="match status" value="1"/>
</dbReference>
<dbReference type="GO" id="GO:0004553">
    <property type="term" value="F:hydrolase activity, hydrolyzing O-glycosyl compounds"/>
    <property type="evidence" value="ECO:0007669"/>
    <property type="project" value="InterPro"/>
</dbReference>
<dbReference type="HOGENOM" id="CLU_009397_5_1_1"/>
<evidence type="ECO:0000313" key="10">
    <source>
        <dbReference type="EMBL" id="ESK87480.1"/>
    </source>
</evidence>
<evidence type="ECO:0000256" key="6">
    <source>
        <dbReference type="PIRSR" id="PIRSR606710-1"/>
    </source>
</evidence>
<dbReference type="InterPro" id="IPR006710">
    <property type="entry name" value="Glyco_hydro_43"/>
</dbReference>
<dbReference type="SUPFAM" id="SSF75005">
    <property type="entry name" value="Arabinanase/levansucrase/invertase"/>
    <property type="match status" value="1"/>
</dbReference>
<name>V2X4U2_MONRO</name>
<dbReference type="PANTHER" id="PTHR43301">
    <property type="entry name" value="ARABINAN ENDO-1,5-ALPHA-L-ARABINOSIDASE"/>
    <property type="match status" value="1"/>
</dbReference>
<proteinExistence type="inferred from homology"/>
<keyword evidence="9" id="KW-0732">Signal</keyword>
<organism evidence="10 11">
    <name type="scientific">Moniliophthora roreri (strain MCA 2997)</name>
    <name type="common">Cocoa frosty pod rot fungus</name>
    <name type="synonym">Crinipellis roreri</name>
    <dbReference type="NCBI Taxonomy" id="1381753"/>
    <lineage>
        <taxon>Eukaryota</taxon>
        <taxon>Fungi</taxon>
        <taxon>Dikarya</taxon>
        <taxon>Basidiomycota</taxon>
        <taxon>Agaricomycotina</taxon>
        <taxon>Agaricomycetes</taxon>
        <taxon>Agaricomycetidae</taxon>
        <taxon>Agaricales</taxon>
        <taxon>Marasmiineae</taxon>
        <taxon>Marasmiaceae</taxon>
        <taxon>Moniliophthora</taxon>
    </lineage>
</organism>
<evidence type="ECO:0000256" key="3">
    <source>
        <dbReference type="ARBA" id="ARBA00022801"/>
    </source>
</evidence>
<evidence type="ECO:0000256" key="4">
    <source>
        <dbReference type="ARBA" id="ARBA00023295"/>
    </source>
</evidence>
<dbReference type="PANTHER" id="PTHR43301:SF3">
    <property type="entry name" value="ARABINAN ENDO-1,5-ALPHA-L-ARABINOSIDASE A-RELATED"/>
    <property type="match status" value="1"/>
</dbReference>
<evidence type="ECO:0000256" key="9">
    <source>
        <dbReference type="SAM" id="SignalP"/>
    </source>
</evidence>
<dbReference type="CDD" id="cd08998">
    <property type="entry name" value="GH43_Arb43a-like"/>
    <property type="match status" value="1"/>
</dbReference>
<sequence>MRAFNVALTSGLFLAAVVGAVPGPGPVTGNIAVHDPTMCKDKNGKYWLFATGKGIPIRSSATRVDFKLEGAVWPNGAPWTDRYTPANARSELWAPDCYYSGGTFHLFYAASGFGIWYLLRDIYNWTTWQGQLLCPKELELTIVYLTGSFTDKGLVLESTANDNFNAIDPNLLVVGNTWYLSFGSFWTGIKSVQLDPGTGRTKGAIKPIAQRPNAGGAVEASTVYKYGSYYYLFTSWDACCKGTSSTYNIRVGRSNSPDSGFVDQAGVALTNGGGTLLLGTHDNAGSHLPLCDPETHLYGPILVYHYYTSSGSLLGINRLDFKSGWPVVV</sequence>
<dbReference type="KEGG" id="mrr:Moror_11585"/>
<feature type="site" description="Important for catalytic activity, responsible for pKa modulation of the active site Glu and correct orientation of both the proton donor and substrate" evidence="7">
    <location>
        <position position="168"/>
    </location>
</feature>
<gene>
    <name evidence="10" type="ORF">Moror_11585</name>
</gene>
<evidence type="ECO:0000256" key="8">
    <source>
        <dbReference type="RuleBase" id="RU361187"/>
    </source>
</evidence>
<protein>
    <recommendedName>
        <fullName evidence="5">Endo-1,5-alpha-L-arabinanase A</fullName>
    </recommendedName>
</protein>
<evidence type="ECO:0000256" key="5">
    <source>
        <dbReference type="ARBA" id="ARBA00042202"/>
    </source>
</evidence>
<dbReference type="AlphaFoldDB" id="V2X4U2"/>
<dbReference type="Proteomes" id="UP000017559">
    <property type="component" value="Unassembled WGS sequence"/>
</dbReference>
<evidence type="ECO:0000313" key="11">
    <source>
        <dbReference type="Proteomes" id="UP000017559"/>
    </source>
</evidence>
<feature type="active site" description="Proton donor" evidence="6">
    <location>
        <position position="219"/>
    </location>
</feature>
<dbReference type="OrthoDB" id="195678at2759"/>
<reference evidence="10 11" key="1">
    <citation type="journal article" date="2014" name="BMC Genomics">
        <title>Genome and secretome analysis of the hemibiotrophic fungal pathogen, Moniliophthora roreri, which causes frosty pod rot disease of cacao: mechanisms of the biotrophic and necrotrophic phases.</title>
        <authorList>
            <person name="Meinhardt L.W."/>
            <person name="Costa G.G.L."/>
            <person name="Thomazella D.P.T."/>
            <person name="Teixeira P.J.P.L."/>
            <person name="Carazzolle M.F."/>
            <person name="Schuster S.C."/>
            <person name="Carlson J.E."/>
            <person name="Guiltinan M.J."/>
            <person name="Mieczkowski P."/>
            <person name="Farmer A."/>
            <person name="Ramaraj T."/>
            <person name="Crozier J."/>
            <person name="Davis R.E."/>
            <person name="Shao J."/>
            <person name="Melnick R.L."/>
            <person name="Pereira G.A.G."/>
            <person name="Bailey B.A."/>
        </authorList>
    </citation>
    <scope>NUCLEOTIDE SEQUENCE [LARGE SCALE GENOMIC DNA]</scope>
    <source>
        <strain evidence="10 11">MCA 2997</strain>
    </source>
</reference>
<evidence type="ECO:0000256" key="2">
    <source>
        <dbReference type="ARBA" id="ARBA00009865"/>
    </source>
</evidence>
<dbReference type="InterPro" id="IPR050727">
    <property type="entry name" value="GH43_arabinanases"/>
</dbReference>
<evidence type="ECO:0000256" key="7">
    <source>
        <dbReference type="PIRSR" id="PIRSR606710-2"/>
    </source>
</evidence>
<dbReference type="Pfam" id="PF04616">
    <property type="entry name" value="Glyco_hydro_43"/>
    <property type="match status" value="1"/>
</dbReference>
<evidence type="ECO:0000256" key="1">
    <source>
        <dbReference type="ARBA" id="ARBA00004834"/>
    </source>
</evidence>
<feature type="active site" description="Proton acceptor" evidence="6">
    <location>
        <position position="35"/>
    </location>
</feature>
<dbReference type="STRING" id="1381753.V2X4U2"/>
<feature type="chain" id="PRO_5004712180" description="Endo-1,5-alpha-L-arabinanase A" evidence="9">
    <location>
        <begin position="20"/>
        <end position="329"/>
    </location>
</feature>
<keyword evidence="3 8" id="KW-0378">Hydrolase</keyword>
<keyword evidence="11" id="KW-1185">Reference proteome</keyword>
<accession>V2X4U2</accession>